<dbReference type="Pfam" id="PF04832">
    <property type="entry name" value="SOUL"/>
    <property type="match status" value="1"/>
</dbReference>
<feature type="transmembrane region" description="Helical" evidence="1">
    <location>
        <begin position="7"/>
        <end position="31"/>
    </location>
</feature>
<name>A0A1I3KVG1_9EURY</name>
<sequence length="218" mass="24068">MARKSSLDLALAGGLVGVAGMVTVSGLWSLYQRRTTETVPYTVVDRAGGFELRRYPPTVLAETTADSDRKAFRRLFRYIGGENESAESVSMTTPVELGTRSQKISMTAPVETASSDDGTVRMAFYLPQEHDLESAPQPTSEEVELVAAPERLLAVRRFSGRRTDDRVTRESERLLASLERAGLTAAREPFYMGYDAPWTLPFLRRNEVATRVASGKSV</sequence>
<keyword evidence="1" id="KW-0472">Membrane</keyword>
<dbReference type="GeneID" id="14207175"/>
<reference evidence="2 3" key="1">
    <citation type="submission" date="2016-10" db="EMBL/GenBank/DDBJ databases">
        <authorList>
            <person name="de Groot N.N."/>
        </authorList>
    </citation>
    <scope>NUCLEOTIDE SEQUENCE [LARGE SCALE GENOMIC DNA]</scope>
    <source>
        <strain evidence="2 3">SP2</strain>
    </source>
</reference>
<dbReference type="EMBL" id="FORO01000005">
    <property type="protein sequence ID" value="SFI76416.1"/>
    <property type="molecule type" value="Genomic_DNA"/>
</dbReference>
<organism evidence="2 3">
    <name type="scientific">Natronobacterium gregoryi</name>
    <dbReference type="NCBI Taxonomy" id="44930"/>
    <lineage>
        <taxon>Archaea</taxon>
        <taxon>Methanobacteriati</taxon>
        <taxon>Methanobacteriota</taxon>
        <taxon>Stenosarchaea group</taxon>
        <taxon>Halobacteria</taxon>
        <taxon>Halobacteriales</taxon>
        <taxon>Natrialbaceae</taxon>
        <taxon>Natronobacterium</taxon>
    </lineage>
</organism>
<dbReference type="RefSeq" id="WP_005575513.1">
    <property type="nucleotide sequence ID" value="NZ_FORO01000005.1"/>
</dbReference>
<dbReference type="InterPro" id="IPR006917">
    <property type="entry name" value="SOUL_heme-bd"/>
</dbReference>
<evidence type="ECO:0000313" key="2">
    <source>
        <dbReference type="EMBL" id="SFI76416.1"/>
    </source>
</evidence>
<dbReference type="OrthoDB" id="141612at2157"/>
<dbReference type="PANTHER" id="PTHR11220">
    <property type="entry name" value="HEME-BINDING PROTEIN-RELATED"/>
    <property type="match status" value="1"/>
</dbReference>
<proteinExistence type="predicted"/>
<dbReference type="OMA" id="MPSKWSM"/>
<dbReference type="Proteomes" id="UP000182829">
    <property type="component" value="Unassembled WGS sequence"/>
</dbReference>
<evidence type="ECO:0000313" key="3">
    <source>
        <dbReference type="Proteomes" id="UP000182829"/>
    </source>
</evidence>
<protein>
    <submittedName>
        <fullName evidence="2">SOUL heme-binding protein</fullName>
    </submittedName>
</protein>
<dbReference type="PANTHER" id="PTHR11220:SF1">
    <property type="entry name" value="HEME-BINDING PROTEIN 2"/>
    <property type="match status" value="1"/>
</dbReference>
<dbReference type="InterPro" id="IPR011256">
    <property type="entry name" value="Reg_factor_effector_dom_sf"/>
</dbReference>
<dbReference type="SUPFAM" id="SSF55136">
    <property type="entry name" value="Probable bacterial effector-binding domain"/>
    <property type="match status" value="1"/>
</dbReference>
<keyword evidence="1" id="KW-0812">Transmembrane</keyword>
<keyword evidence="1" id="KW-1133">Transmembrane helix</keyword>
<dbReference type="Gene3D" id="3.20.80.10">
    <property type="entry name" value="Regulatory factor, effector binding domain"/>
    <property type="match status" value="1"/>
</dbReference>
<gene>
    <name evidence="2" type="ORF">SAMN05443661_10534</name>
</gene>
<evidence type="ECO:0000256" key="1">
    <source>
        <dbReference type="SAM" id="Phobius"/>
    </source>
</evidence>
<accession>A0A1I3KVG1</accession>
<dbReference type="AlphaFoldDB" id="A0A1I3KVG1"/>